<accession>A0A2G9TRT7</accession>
<name>A0A2G9TRT7_TELCI</name>
<evidence type="ECO:0000313" key="2">
    <source>
        <dbReference type="Proteomes" id="UP000230423"/>
    </source>
</evidence>
<keyword evidence="2" id="KW-1185">Reference proteome</keyword>
<gene>
    <name evidence="1" type="ORF">TELCIR_17780</name>
</gene>
<proteinExistence type="predicted"/>
<dbReference type="EMBL" id="KZ354937">
    <property type="protein sequence ID" value="PIO60716.1"/>
    <property type="molecule type" value="Genomic_DNA"/>
</dbReference>
<reference evidence="1 2" key="1">
    <citation type="submission" date="2015-09" db="EMBL/GenBank/DDBJ databases">
        <title>Draft genome of the parasitic nematode Teladorsagia circumcincta isolate WARC Sus (inbred).</title>
        <authorList>
            <person name="Mitreva M."/>
        </authorList>
    </citation>
    <scope>NUCLEOTIDE SEQUENCE [LARGE SCALE GENOMIC DNA]</scope>
    <source>
        <strain evidence="1 2">S</strain>
    </source>
</reference>
<dbReference type="Proteomes" id="UP000230423">
    <property type="component" value="Unassembled WGS sequence"/>
</dbReference>
<evidence type="ECO:0000313" key="1">
    <source>
        <dbReference type="EMBL" id="PIO60716.1"/>
    </source>
</evidence>
<organism evidence="1 2">
    <name type="scientific">Teladorsagia circumcincta</name>
    <name type="common">Brown stomach worm</name>
    <name type="synonym">Ostertagia circumcincta</name>
    <dbReference type="NCBI Taxonomy" id="45464"/>
    <lineage>
        <taxon>Eukaryota</taxon>
        <taxon>Metazoa</taxon>
        <taxon>Ecdysozoa</taxon>
        <taxon>Nematoda</taxon>
        <taxon>Chromadorea</taxon>
        <taxon>Rhabditida</taxon>
        <taxon>Rhabditina</taxon>
        <taxon>Rhabditomorpha</taxon>
        <taxon>Strongyloidea</taxon>
        <taxon>Trichostrongylidae</taxon>
        <taxon>Teladorsagia</taxon>
    </lineage>
</organism>
<dbReference type="OrthoDB" id="5873594at2759"/>
<sequence length="116" mass="13366">MFAYFLRTGDDRRNENPITNGKGLAATAVDGTKLPPPGTGNDFSRMYHGEPFILDVEHRKSQEYRGVSKEILVSYQGKCTDGQSWIANEGYYKFDDVTGSWTPIYYEPRHTDFYYF</sequence>
<protein>
    <submittedName>
        <fullName evidence="1">Uncharacterized protein</fullName>
    </submittedName>
</protein>
<dbReference type="AlphaFoldDB" id="A0A2G9TRT7"/>